<dbReference type="Proteomes" id="UP000309872">
    <property type="component" value="Unassembled WGS sequence"/>
</dbReference>
<comment type="caution">
    <text evidence="1">The sequence shown here is derived from an EMBL/GenBank/DDBJ whole genome shotgun (WGS) entry which is preliminary data.</text>
</comment>
<evidence type="ECO:0000313" key="1">
    <source>
        <dbReference type="EMBL" id="TJY64499.1"/>
    </source>
</evidence>
<dbReference type="EMBL" id="SUKA01000004">
    <property type="protein sequence ID" value="TJY64499.1"/>
    <property type="molecule type" value="Genomic_DNA"/>
</dbReference>
<dbReference type="AlphaFoldDB" id="A0A4V5LY34"/>
<evidence type="ECO:0000313" key="2">
    <source>
        <dbReference type="Proteomes" id="UP000309872"/>
    </source>
</evidence>
<keyword evidence="2" id="KW-1185">Reference proteome</keyword>
<name>A0A4V5LY34_9SPHI</name>
<protein>
    <recommendedName>
        <fullName evidence="3">Fibronectin type-III domain-containing protein</fullName>
    </recommendedName>
</protein>
<reference evidence="1 2" key="1">
    <citation type="submission" date="2019-04" db="EMBL/GenBank/DDBJ databases">
        <title>Sphingobacterium olei sp. nov., isolated from oil-contaminated soil.</title>
        <authorList>
            <person name="Liu B."/>
        </authorList>
    </citation>
    <scope>NUCLEOTIDE SEQUENCE [LARGE SCALE GENOMIC DNA]</scope>
    <source>
        <strain evidence="1 2">Y3L14</strain>
    </source>
</reference>
<proteinExistence type="predicted"/>
<gene>
    <name evidence="1" type="ORF">FAZ19_14980</name>
</gene>
<accession>A0A4V5LY34</accession>
<sequence length="398" mass="42920">MIKYICYLLLFLFGCGKSPVNPPEQPEKEEPVVLVPTLSAAIAGKVTTTKALLKTKIEHTGGASITERGICWATHNEPTVDDFKASPSTVSGSGEFEVELTNLIGGKKYYARAYASNSAGRAYGNALEFTTESYEDAKLSATSVIFYKLNSMQASAAIETDGGADVLEAGICFAETQNPTIDNQVAKAASITNGAFKVDVTNLGLGKTFYAKSYVKTAKGIFYGSQASFQTFTKGKITVKYHNQANIPAEVFTRLKAMADQGVKLLEEHTSIVKTVTIEYNTGVATADASFTGWMRWGSNASYQRAGTFLHEFSHAIGSGTTSYWTATLLKNGLYTGASANLALQKATNDPATYLRGDGQHWWPYGINGAHEDTGKESDYIVTTLILEGFKRDGIPVQ</sequence>
<dbReference type="OrthoDB" id="9765957at2"/>
<organism evidence="1 2">
    <name type="scientific">Sphingobacterium alkalisoli</name>
    <dbReference type="NCBI Taxonomy" id="1874115"/>
    <lineage>
        <taxon>Bacteria</taxon>
        <taxon>Pseudomonadati</taxon>
        <taxon>Bacteroidota</taxon>
        <taxon>Sphingobacteriia</taxon>
        <taxon>Sphingobacteriales</taxon>
        <taxon>Sphingobacteriaceae</taxon>
        <taxon>Sphingobacterium</taxon>
    </lineage>
</organism>
<evidence type="ECO:0008006" key="3">
    <source>
        <dbReference type="Google" id="ProtNLM"/>
    </source>
</evidence>
<dbReference type="PROSITE" id="PS51257">
    <property type="entry name" value="PROKAR_LIPOPROTEIN"/>
    <property type="match status" value="1"/>
</dbReference>
<dbReference type="RefSeq" id="WP_136821560.1">
    <property type="nucleotide sequence ID" value="NZ_BMJX01000004.1"/>
</dbReference>